<comment type="similarity">
    <text evidence="1">Belongs to the cycloisomerase 2 family.</text>
</comment>
<name>A0A2N5DA86_9CAUL</name>
<comment type="caution">
    <text evidence="5">The sequence shown here is derived from an EMBL/GenBank/DDBJ whole genome shotgun (WGS) entry which is preliminary data.</text>
</comment>
<evidence type="ECO:0000256" key="2">
    <source>
        <dbReference type="ARBA" id="ARBA00022526"/>
    </source>
</evidence>
<dbReference type="InterPro" id="IPR050282">
    <property type="entry name" value="Cycloisomerase_2"/>
</dbReference>
<sequence length="383" mass="39655">MTDSRHGLPTRRAVAAGALGLMAAQAAQAAARGERLVYVGTQADKDGQGVFAARLDTATGKLAPIGVVAPLQRPTWLVAHPALPVLYALSETGYGPREQGKIHALKADPATGALTVISTVASGGGGPAHMSLDGEAGGLLVAHYGTGHVAALPVRADGGLEPPALVQANQGSGPSPQQQGPHAHAVMVDPTGRHALVADLGADRVFVHPYDAATRTLGPASEASVALPPGTGPRHMALHPTGRHLYLLSEIKPEIRAYRLRDGRPELLQTLRAGGEPPINGAEVAVSHDGRFVYASIRVEHVVVVYEVDEARGELREIQRIATGGKTPWSFALDPTGRWLLAANQGSGAVTVLGRNNASGRLAATGETMAVDRPTCVAFPAWG</sequence>
<keyword evidence="2" id="KW-0119">Carbohydrate metabolism</keyword>
<feature type="region of interest" description="Disordered" evidence="3">
    <location>
        <begin position="162"/>
        <end position="184"/>
    </location>
</feature>
<dbReference type="GO" id="GO:0017057">
    <property type="term" value="F:6-phosphogluconolactonase activity"/>
    <property type="evidence" value="ECO:0007669"/>
    <property type="project" value="TreeGrafter"/>
</dbReference>
<dbReference type="InterPro" id="IPR015943">
    <property type="entry name" value="WD40/YVTN_repeat-like_dom_sf"/>
</dbReference>
<evidence type="ECO:0000256" key="3">
    <source>
        <dbReference type="SAM" id="MobiDB-lite"/>
    </source>
</evidence>
<organism evidence="5 6">
    <name type="scientific">Caulobacter zeae</name>
    <dbReference type="NCBI Taxonomy" id="2055137"/>
    <lineage>
        <taxon>Bacteria</taxon>
        <taxon>Pseudomonadati</taxon>
        <taxon>Pseudomonadota</taxon>
        <taxon>Alphaproteobacteria</taxon>
        <taxon>Caulobacterales</taxon>
        <taxon>Caulobacteraceae</taxon>
        <taxon>Caulobacter</taxon>
    </lineage>
</organism>
<keyword evidence="6" id="KW-1185">Reference proteome</keyword>
<dbReference type="PANTHER" id="PTHR30344">
    <property type="entry name" value="6-PHOSPHOGLUCONOLACTONASE-RELATED"/>
    <property type="match status" value="1"/>
</dbReference>
<evidence type="ECO:0000313" key="5">
    <source>
        <dbReference type="EMBL" id="PLR22983.1"/>
    </source>
</evidence>
<keyword evidence="4" id="KW-0732">Signal</keyword>
<dbReference type="InterPro" id="IPR019405">
    <property type="entry name" value="Lactonase_7-beta_prop"/>
</dbReference>
<dbReference type="RefSeq" id="WP_101719112.1">
    <property type="nucleotide sequence ID" value="NZ_PJRS01000034.1"/>
</dbReference>
<dbReference type="SUPFAM" id="SSF51004">
    <property type="entry name" value="C-terminal (heme d1) domain of cytochrome cd1-nitrite reductase"/>
    <property type="match status" value="1"/>
</dbReference>
<dbReference type="AlphaFoldDB" id="A0A2N5DA86"/>
<gene>
    <name evidence="5" type="ORF">SGCZBJ_16650</name>
</gene>
<accession>A0A2N5DA86</accession>
<dbReference type="Proteomes" id="UP000234479">
    <property type="component" value="Unassembled WGS sequence"/>
</dbReference>
<dbReference type="Pfam" id="PF10282">
    <property type="entry name" value="Lactonase"/>
    <property type="match status" value="1"/>
</dbReference>
<protein>
    <submittedName>
        <fullName evidence="5">6-phosphogluconolactonase</fullName>
    </submittedName>
</protein>
<reference evidence="5 6" key="1">
    <citation type="submission" date="2017-12" db="EMBL/GenBank/DDBJ databases">
        <title>The genome sequence of Caulobacter sp. 410.</title>
        <authorList>
            <person name="Gao J."/>
            <person name="Mao X."/>
            <person name="Sun J."/>
        </authorList>
    </citation>
    <scope>NUCLEOTIDE SEQUENCE [LARGE SCALE GENOMIC DNA]</scope>
    <source>
        <strain evidence="5 6">410</strain>
    </source>
</reference>
<dbReference type="PANTHER" id="PTHR30344:SF1">
    <property type="entry name" value="6-PHOSPHOGLUCONOLACTONASE"/>
    <property type="match status" value="1"/>
</dbReference>
<evidence type="ECO:0000313" key="6">
    <source>
        <dbReference type="Proteomes" id="UP000234479"/>
    </source>
</evidence>
<proteinExistence type="inferred from homology"/>
<feature type="signal peptide" evidence="4">
    <location>
        <begin position="1"/>
        <end position="29"/>
    </location>
</feature>
<feature type="chain" id="PRO_5014937315" evidence="4">
    <location>
        <begin position="30"/>
        <end position="383"/>
    </location>
</feature>
<evidence type="ECO:0000256" key="1">
    <source>
        <dbReference type="ARBA" id="ARBA00005564"/>
    </source>
</evidence>
<dbReference type="OrthoDB" id="9790815at2"/>
<dbReference type="EMBL" id="PJRS01000034">
    <property type="protein sequence ID" value="PLR22983.1"/>
    <property type="molecule type" value="Genomic_DNA"/>
</dbReference>
<keyword evidence="2" id="KW-0313">Glucose metabolism</keyword>
<dbReference type="GO" id="GO:0006006">
    <property type="term" value="P:glucose metabolic process"/>
    <property type="evidence" value="ECO:0007669"/>
    <property type="project" value="UniProtKB-KW"/>
</dbReference>
<feature type="compositionally biased region" description="Low complexity" evidence="3">
    <location>
        <begin position="170"/>
        <end position="181"/>
    </location>
</feature>
<dbReference type="InterPro" id="IPR011048">
    <property type="entry name" value="Haem_d1_sf"/>
</dbReference>
<evidence type="ECO:0000256" key="4">
    <source>
        <dbReference type="SAM" id="SignalP"/>
    </source>
</evidence>
<dbReference type="Gene3D" id="2.130.10.10">
    <property type="entry name" value="YVTN repeat-like/Quinoprotein amine dehydrogenase"/>
    <property type="match status" value="1"/>
</dbReference>